<dbReference type="Gene3D" id="1.25.40.10">
    <property type="entry name" value="Tetratricopeptide repeat domain"/>
    <property type="match status" value="1"/>
</dbReference>
<dbReference type="PATRIC" id="fig|908627.4.peg.6990"/>
<protein>
    <submittedName>
        <fullName evidence="2">Uncharacterized protein</fullName>
    </submittedName>
</protein>
<dbReference type="EMBL" id="AEJF01000184">
    <property type="protein sequence ID" value="KLU22294.1"/>
    <property type="molecule type" value="Genomic_DNA"/>
</dbReference>
<sequence>MTTLPANIALKLDELSQLGSDFLDQGRAPDAISTWEEALEILPEPKNNWEASEWLYAAIGDAYYELNNYKRAQEALQNALNCSGSSPSPFVTYRLGQVFVEQGQTERGVEMLLRTYMLDGDTIFVEDGGEKYLDLLRQRTLI</sequence>
<dbReference type="InterPro" id="IPR011990">
    <property type="entry name" value="TPR-like_helical_dom_sf"/>
</dbReference>
<accession>A0A0J1CNX2</accession>
<feature type="repeat" description="TPR" evidence="1">
    <location>
        <begin position="53"/>
        <end position="86"/>
    </location>
</feature>
<reference evidence="2 3" key="1">
    <citation type="journal article" date="2015" name="Genome Announc.">
        <title>Draft Genome Sequence of Burkholderia sp. Strain PML1(12), an Ectomycorrhizosphere-Inhabiting Bacterium with Effective Mineral-Weathering Ability.</title>
        <authorList>
            <person name="Uroz S."/>
            <person name="Oger P."/>
        </authorList>
    </citation>
    <scope>NUCLEOTIDE SEQUENCE [LARGE SCALE GENOMIC DNA]</scope>
    <source>
        <strain evidence="3">PML1(12)</strain>
    </source>
</reference>
<dbReference type="InterPro" id="IPR019734">
    <property type="entry name" value="TPR_rpt"/>
</dbReference>
<dbReference type="SUPFAM" id="SSF48452">
    <property type="entry name" value="TPR-like"/>
    <property type="match status" value="1"/>
</dbReference>
<dbReference type="PROSITE" id="PS50005">
    <property type="entry name" value="TPR"/>
    <property type="match status" value="2"/>
</dbReference>
<evidence type="ECO:0000313" key="2">
    <source>
        <dbReference type="EMBL" id="KLU22294.1"/>
    </source>
</evidence>
<keyword evidence="3" id="KW-1185">Reference proteome</keyword>
<comment type="caution">
    <text evidence="2">The sequence shown here is derived from an EMBL/GenBank/DDBJ whole genome shotgun (WGS) entry which is preliminary data.</text>
</comment>
<dbReference type="Pfam" id="PF13424">
    <property type="entry name" value="TPR_12"/>
    <property type="match status" value="1"/>
</dbReference>
<proteinExistence type="predicted"/>
<dbReference type="SMART" id="SM00028">
    <property type="entry name" value="TPR"/>
    <property type="match status" value="3"/>
</dbReference>
<dbReference type="OrthoDB" id="1551390at2"/>
<keyword evidence="1" id="KW-0802">TPR repeat</keyword>
<gene>
    <name evidence="2" type="ORF">EOS_31350</name>
</gene>
<name>A0A0J1CNX2_9BURK</name>
<evidence type="ECO:0000256" key="1">
    <source>
        <dbReference type="PROSITE-ProRule" id="PRU00339"/>
    </source>
</evidence>
<organism evidence="2 3">
    <name type="scientific">Caballeronia mineralivorans PML1(12)</name>
    <dbReference type="NCBI Taxonomy" id="908627"/>
    <lineage>
        <taxon>Bacteria</taxon>
        <taxon>Pseudomonadati</taxon>
        <taxon>Pseudomonadota</taxon>
        <taxon>Betaproteobacteria</taxon>
        <taxon>Burkholderiales</taxon>
        <taxon>Burkholderiaceae</taxon>
        <taxon>Caballeronia</taxon>
    </lineage>
</organism>
<dbReference type="AlphaFoldDB" id="A0A0J1CNX2"/>
<feature type="repeat" description="TPR" evidence="1">
    <location>
        <begin position="12"/>
        <end position="45"/>
    </location>
</feature>
<evidence type="ECO:0000313" key="3">
    <source>
        <dbReference type="Proteomes" id="UP000035963"/>
    </source>
</evidence>
<dbReference type="RefSeq" id="WP_047896093.1">
    <property type="nucleotide sequence ID" value="NZ_AEJF01000184.1"/>
</dbReference>
<dbReference type="Proteomes" id="UP000035963">
    <property type="component" value="Unassembled WGS sequence"/>
</dbReference>